<proteinExistence type="predicted"/>
<accession>A0A1G6C165</accession>
<evidence type="ECO:0000313" key="2">
    <source>
        <dbReference type="EMBL" id="SDB26567.1"/>
    </source>
</evidence>
<evidence type="ECO:0000256" key="1">
    <source>
        <dbReference type="SAM" id="Phobius"/>
    </source>
</evidence>
<dbReference type="Proteomes" id="UP000182508">
    <property type="component" value="Unassembled WGS sequence"/>
</dbReference>
<feature type="transmembrane region" description="Helical" evidence="1">
    <location>
        <begin position="21"/>
        <end position="45"/>
    </location>
</feature>
<feature type="transmembrane region" description="Helical" evidence="1">
    <location>
        <begin position="51"/>
        <end position="73"/>
    </location>
</feature>
<dbReference type="STRING" id="439219.SAMN02910293_01320"/>
<dbReference type="EMBL" id="FMXP01000016">
    <property type="protein sequence ID" value="SDB26567.1"/>
    <property type="molecule type" value="Genomic_DNA"/>
</dbReference>
<organism evidence="2 3">
    <name type="scientific">Streptococcus henryi</name>
    <dbReference type="NCBI Taxonomy" id="439219"/>
    <lineage>
        <taxon>Bacteria</taxon>
        <taxon>Bacillati</taxon>
        <taxon>Bacillota</taxon>
        <taxon>Bacilli</taxon>
        <taxon>Lactobacillales</taxon>
        <taxon>Streptococcaceae</taxon>
        <taxon>Streptococcus</taxon>
    </lineage>
</organism>
<protein>
    <submittedName>
        <fullName evidence="2">Uncharacterized protein</fullName>
    </submittedName>
</protein>
<dbReference type="RefSeq" id="WP_074486104.1">
    <property type="nucleotide sequence ID" value="NZ_FMXP01000016.1"/>
</dbReference>
<keyword evidence="1" id="KW-1133">Transmembrane helix</keyword>
<sequence>MNVLKFIFSLSERRAAKWQLFVSKIEPYILFVFIASLIAGSYIALHINETLAVALLVLILSLTFLFIFLWIYLGLWVKYHERETEKDD</sequence>
<keyword evidence="3" id="KW-1185">Reference proteome</keyword>
<keyword evidence="1" id="KW-0812">Transmembrane</keyword>
<evidence type="ECO:0000313" key="3">
    <source>
        <dbReference type="Proteomes" id="UP000182508"/>
    </source>
</evidence>
<dbReference type="AlphaFoldDB" id="A0A1G6C165"/>
<keyword evidence="1" id="KW-0472">Membrane</keyword>
<name>A0A1G6C165_9STRE</name>
<gene>
    <name evidence="2" type="ORF">SAMN02910293_01320</name>
</gene>
<reference evidence="2 3" key="1">
    <citation type="submission" date="2016-10" db="EMBL/GenBank/DDBJ databases">
        <authorList>
            <person name="de Groot N.N."/>
        </authorList>
    </citation>
    <scope>NUCLEOTIDE SEQUENCE [LARGE SCALE GENOMIC DNA]</scope>
    <source>
        <strain evidence="2 3">A-4</strain>
    </source>
</reference>